<dbReference type="InterPro" id="IPR016181">
    <property type="entry name" value="Acyl_CoA_acyltransferase"/>
</dbReference>
<dbReference type="Gene3D" id="3.40.630.30">
    <property type="match status" value="1"/>
</dbReference>
<evidence type="ECO:0000313" key="3">
    <source>
        <dbReference type="Proteomes" id="UP001157091"/>
    </source>
</evidence>
<dbReference type="PROSITE" id="PS51186">
    <property type="entry name" value="GNAT"/>
    <property type="match status" value="1"/>
</dbReference>
<evidence type="ECO:0000259" key="1">
    <source>
        <dbReference type="PROSITE" id="PS51186"/>
    </source>
</evidence>
<evidence type="ECO:0000313" key="2">
    <source>
        <dbReference type="EMBL" id="GMA25315.1"/>
    </source>
</evidence>
<reference evidence="3" key="1">
    <citation type="journal article" date="2019" name="Int. J. Syst. Evol. Microbiol.">
        <title>The Global Catalogue of Microorganisms (GCM) 10K type strain sequencing project: providing services to taxonomists for standard genome sequencing and annotation.</title>
        <authorList>
            <consortium name="The Broad Institute Genomics Platform"/>
            <consortium name="The Broad Institute Genome Sequencing Center for Infectious Disease"/>
            <person name="Wu L."/>
            <person name="Ma J."/>
        </authorList>
    </citation>
    <scope>NUCLEOTIDE SEQUENCE [LARGE SCALE GENOMIC DNA]</scope>
    <source>
        <strain evidence="3">NBRC 106348</strain>
    </source>
</reference>
<organism evidence="2 3">
    <name type="scientific">Luteimicrobium album</name>
    <dbReference type="NCBI Taxonomy" id="1054550"/>
    <lineage>
        <taxon>Bacteria</taxon>
        <taxon>Bacillati</taxon>
        <taxon>Actinomycetota</taxon>
        <taxon>Actinomycetes</taxon>
        <taxon>Micrococcales</taxon>
        <taxon>Luteimicrobium</taxon>
    </lineage>
</organism>
<gene>
    <name evidence="2" type="ORF">GCM10025864_30740</name>
</gene>
<accession>A0ABQ6I3F6</accession>
<dbReference type="InterPro" id="IPR051531">
    <property type="entry name" value="N-acetyltransferase"/>
</dbReference>
<name>A0ABQ6I3F6_9MICO</name>
<dbReference type="CDD" id="cd04301">
    <property type="entry name" value="NAT_SF"/>
    <property type="match status" value="1"/>
</dbReference>
<sequence>MTRAPVLHGEMVRLRPVEHRDAARLWEFAQDVEARRLMGTPSAPTREAVDAWAAGVADSPGRYDWAITPAAVRDGQLVSDDLIGQIMLDDVDDLARSASVRLALLPNYRGRGYGREAVFEVLRYAFDGGPDGSGPHLHRVGLEVLSINPRARALYESLGFREEGRLRDVRPDGDGWSDAIVMSILEDEFRASV</sequence>
<dbReference type="RefSeq" id="WP_284293958.1">
    <property type="nucleotide sequence ID" value="NZ_BSUK01000001.1"/>
</dbReference>
<dbReference type="Proteomes" id="UP001157091">
    <property type="component" value="Unassembled WGS sequence"/>
</dbReference>
<protein>
    <recommendedName>
        <fullName evidence="1">N-acetyltransferase domain-containing protein</fullName>
    </recommendedName>
</protein>
<proteinExistence type="predicted"/>
<keyword evidence="3" id="KW-1185">Reference proteome</keyword>
<dbReference type="EMBL" id="BSUK01000001">
    <property type="protein sequence ID" value="GMA25315.1"/>
    <property type="molecule type" value="Genomic_DNA"/>
</dbReference>
<dbReference type="InterPro" id="IPR000182">
    <property type="entry name" value="GNAT_dom"/>
</dbReference>
<feature type="domain" description="N-acetyltransferase" evidence="1">
    <location>
        <begin position="12"/>
        <end position="187"/>
    </location>
</feature>
<dbReference type="PANTHER" id="PTHR43792">
    <property type="entry name" value="GNAT FAMILY, PUTATIVE (AFU_ORTHOLOGUE AFUA_3G00765)-RELATED-RELATED"/>
    <property type="match status" value="1"/>
</dbReference>
<dbReference type="Pfam" id="PF13302">
    <property type="entry name" value="Acetyltransf_3"/>
    <property type="match status" value="1"/>
</dbReference>
<comment type="caution">
    <text evidence="2">The sequence shown here is derived from an EMBL/GenBank/DDBJ whole genome shotgun (WGS) entry which is preliminary data.</text>
</comment>
<dbReference type="SUPFAM" id="SSF55729">
    <property type="entry name" value="Acyl-CoA N-acyltransferases (Nat)"/>
    <property type="match status" value="1"/>
</dbReference>